<dbReference type="InterPro" id="IPR011989">
    <property type="entry name" value="ARM-like"/>
</dbReference>
<feature type="compositionally biased region" description="Basic and acidic residues" evidence="6">
    <location>
        <begin position="1290"/>
        <end position="1306"/>
    </location>
</feature>
<keyword evidence="8" id="KW-1185">Reference proteome</keyword>
<feature type="region of interest" description="Disordered" evidence="6">
    <location>
        <begin position="292"/>
        <end position="322"/>
    </location>
</feature>
<evidence type="ECO:0000256" key="6">
    <source>
        <dbReference type="SAM" id="MobiDB-lite"/>
    </source>
</evidence>
<organism evidence="7 8">
    <name type="scientific">Extremus antarcticus</name>
    <dbReference type="NCBI Taxonomy" id="702011"/>
    <lineage>
        <taxon>Eukaryota</taxon>
        <taxon>Fungi</taxon>
        <taxon>Dikarya</taxon>
        <taxon>Ascomycota</taxon>
        <taxon>Pezizomycotina</taxon>
        <taxon>Dothideomycetes</taxon>
        <taxon>Dothideomycetidae</taxon>
        <taxon>Mycosphaerellales</taxon>
        <taxon>Extremaceae</taxon>
        <taxon>Extremus</taxon>
    </lineage>
</organism>
<dbReference type="Pfam" id="PF20168">
    <property type="entry name" value="PDS5"/>
    <property type="match status" value="1"/>
</dbReference>
<keyword evidence="4" id="KW-0539">Nucleus</keyword>
<reference evidence="7" key="1">
    <citation type="submission" date="2023-04" db="EMBL/GenBank/DDBJ databases">
        <title>Black Yeasts Isolated from many extreme environments.</title>
        <authorList>
            <person name="Coleine C."/>
            <person name="Stajich J.E."/>
            <person name="Selbmann L."/>
        </authorList>
    </citation>
    <scope>NUCLEOTIDE SEQUENCE</scope>
    <source>
        <strain evidence="7">CCFEE 5312</strain>
    </source>
</reference>
<dbReference type="GO" id="GO:0005634">
    <property type="term" value="C:nucleus"/>
    <property type="evidence" value="ECO:0007669"/>
    <property type="project" value="UniProtKB-SubCell"/>
</dbReference>
<gene>
    <name evidence="7" type="primary">PDS5</name>
    <name evidence="7" type="ORF">LTR09_000506</name>
</gene>
<feature type="region of interest" description="Disordered" evidence="6">
    <location>
        <begin position="1269"/>
        <end position="1475"/>
    </location>
</feature>
<dbReference type="GO" id="GO:0006281">
    <property type="term" value="P:DNA repair"/>
    <property type="evidence" value="ECO:0007669"/>
    <property type="project" value="TreeGrafter"/>
</dbReference>
<keyword evidence="2" id="KW-0132">Cell division</keyword>
<feature type="compositionally biased region" description="Low complexity" evidence="6">
    <location>
        <begin position="1446"/>
        <end position="1457"/>
    </location>
</feature>
<dbReference type="PANTHER" id="PTHR12663">
    <property type="entry name" value="ANDROGEN INDUCED INHIBITOR OF PROLIFERATION AS3 / PDS5-RELATED"/>
    <property type="match status" value="1"/>
</dbReference>
<feature type="region of interest" description="Disordered" evidence="6">
    <location>
        <begin position="1"/>
        <end position="24"/>
    </location>
</feature>
<evidence type="ECO:0000256" key="4">
    <source>
        <dbReference type="ARBA" id="ARBA00023242"/>
    </source>
</evidence>
<name>A0AAJ0GJR9_9PEZI</name>
<evidence type="ECO:0000256" key="3">
    <source>
        <dbReference type="ARBA" id="ARBA00022776"/>
    </source>
</evidence>
<dbReference type="Gene3D" id="1.25.10.10">
    <property type="entry name" value="Leucine-rich Repeat Variant"/>
    <property type="match status" value="1"/>
</dbReference>
<feature type="compositionally biased region" description="Basic and acidic residues" evidence="6">
    <location>
        <begin position="1459"/>
        <end position="1468"/>
    </location>
</feature>
<keyword evidence="3" id="KW-0498">Mitosis</keyword>
<dbReference type="InterPro" id="IPR016024">
    <property type="entry name" value="ARM-type_fold"/>
</dbReference>
<protein>
    <submittedName>
        <fullName evidence="7">Sister chromatid cohesion protein pds5</fullName>
    </submittedName>
</protein>
<evidence type="ECO:0000256" key="2">
    <source>
        <dbReference type="ARBA" id="ARBA00022618"/>
    </source>
</evidence>
<sequence>MPRARNKAPVEEPAQAEGVQDMEVDEASALNAPLTWQPGKPIVVTELLRRLKALSEDLARREQEDGDRDREILAPKAQELASPQLLHHKDKGVKAFTMLCIVDMFRLLAPDAPYKGGQLKEIFMLFTSTIVPALANPGDPYNQQHDMILASLTTVKSVVLVTDIAGSDPILLNLFTNCFDVLAGGGKNGVGEKLPKNLEYHMTTMLSTLVDESEVLPSGVVDIILAQFLRADPNALSSGQRKGDAAAVIPEPPPAYNMARAVCNTCSGKLERAIGQYFNSVLINLSEIESAKDGKGRGKKRTHAESEDEDESDDGLMTPPAESDIHEVEKAHRLLRELWRSCPDVIQNIVPQIEIELQAETAWIRTMAVQTLGDMISGIGAAGPPPGAVLEPAAYPSQSLEDVTPGQFQQNPLLMPNAPHAFSSVYPSAYQAFMSRIKDKAPTVRSAWATEAGRIIVTSGGGKGLDDEQEKILLYHFSNALADADEKVRLAAINAVAQFDFFSLIQKIGKSGSVATPGSVFSHLADRIKDRKTTVRNAATELLAKIWGVAAGAIAEGNERIHNLVGAIPSKILDAWYVNDHEIHALVHRVLQQSAGDSQRVTDSQGATSGQPDPDAIRAERILVLVRDLDERAKGVFFSRQAKRSNYEGYLDAFLKLCEDASNIAGDGVKEAKKKLDKLADAIVRPFDIIADPTSAAEHLKKFAKHHDRRSYQLIRFCYSAESDYRKIFKAMKELTKRMEEAPTGVAAVLDTLVPLVRSAAVLVYNKSHVPAIVEIARTDAKGLGPAAHEVLKEISMRAPDVFKVHVHELCETLKRQTPTGDVEVDEPVVDTLKACAGFARRFPEGMPKDRDFYKAMVQYAVRGTPSKAAKHAVTVITSSADKKEMYIKDIQKACVKSFTYGEDGFLSKLASISQLRLLANQECEDSTESIMEIAIGQVLGQVRVAAEPEEPEWAEEIDDDLSAKLWALRILVNGLRGFNPSLSEDPETALKEAADPVYKLLNTLVQKDGELSKTSSTPASQRAHLRLAAAIQLLKLSCNTNRNFDALLTPNDFNELAKVSQDPNAHVRAGFVAALKKYLQAGLLSNRFYGLVFLYAFEPDKSIKEQTVTWLKSRASMSSRMKDNVIEAVFPRFMSLLAHHQDFGKGVEELEDLVEYIVFYLKCVASESNLGLIYHFAQRLKTVQDGIDPAKSEDLYIVSDLAEAVVRVFQEVQGWSLQVMSGRVGLPTGLFGKLPSHAVAQEIAEKRYLPDELAEELEDLVKNLLKSKSKKRKADGSSTQAVKKQKSAVKAEPKEKKLPVREAPKAKTAKTPKRKFVDALPSSERRKSTRQSGAKSYAEESDSEADEEMKQWQEDAREGAEDDDAGDDVRMDDASVDDASVDEEANKENVGESTPPTSDPLPAAPEPEPEDEVTEKRVRRVTDAKGKATTPRKAATKVAKKDSVAAKATTRPARATRAAKETEKDIMDSPSDSD</sequence>
<proteinExistence type="predicted"/>
<dbReference type="PANTHER" id="PTHR12663:SF0">
    <property type="entry name" value="PRECOCIOUS DISSOCIATION OF SISTERS 5, ISOFORM A"/>
    <property type="match status" value="1"/>
</dbReference>
<comment type="subcellular location">
    <subcellularLocation>
        <location evidence="1">Nucleus</location>
    </subcellularLocation>
</comment>
<evidence type="ECO:0000256" key="1">
    <source>
        <dbReference type="ARBA" id="ARBA00004123"/>
    </source>
</evidence>
<dbReference type="InterPro" id="IPR039776">
    <property type="entry name" value="Pds5"/>
</dbReference>
<feature type="compositionally biased region" description="Basic and acidic residues" evidence="6">
    <location>
        <begin position="1415"/>
        <end position="1427"/>
    </location>
</feature>
<dbReference type="CDD" id="cd19953">
    <property type="entry name" value="PDS5"/>
    <property type="match status" value="1"/>
</dbReference>
<comment type="caution">
    <text evidence="7">The sequence shown here is derived from an EMBL/GenBank/DDBJ whole genome shotgun (WGS) entry which is preliminary data.</text>
</comment>
<feature type="compositionally biased region" description="Acidic residues" evidence="6">
    <location>
        <begin position="1375"/>
        <end position="1384"/>
    </location>
</feature>
<feature type="compositionally biased region" description="Basic and acidic residues" evidence="6">
    <location>
        <begin position="1349"/>
        <end position="1360"/>
    </location>
</feature>
<dbReference type="SUPFAM" id="SSF48371">
    <property type="entry name" value="ARM repeat"/>
    <property type="match status" value="1"/>
</dbReference>
<dbReference type="GO" id="GO:0051301">
    <property type="term" value="P:cell division"/>
    <property type="evidence" value="ECO:0007669"/>
    <property type="project" value="UniProtKB-KW"/>
</dbReference>
<keyword evidence="5" id="KW-0131">Cell cycle</keyword>
<evidence type="ECO:0000313" key="7">
    <source>
        <dbReference type="EMBL" id="KAK3058941.1"/>
    </source>
</evidence>
<evidence type="ECO:0000313" key="8">
    <source>
        <dbReference type="Proteomes" id="UP001271007"/>
    </source>
</evidence>
<dbReference type="EMBL" id="JAWDJX010000001">
    <property type="protein sequence ID" value="KAK3058941.1"/>
    <property type="molecule type" value="Genomic_DNA"/>
</dbReference>
<dbReference type="GO" id="GO:0000785">
    <property type="term" value="C:chromatin"/>
    <property type="evidence" value="ECO:0007669"/>
    <property type="project" value="TreeGrafter"/>
</dbReference>
<feature type="compositionally biased region" description="Pro residues" evidence="6">
    <location>
        <begin position="1398"/>
        <end position="1407"/>
    </location>
</feature>
<dbReference type="GO" id="GO:0007064">
    <property type="term" value="P:mitotic sister chromatid cohesion"/>
    <property type="evidence" value="ECO:0007669"/>
    <property type="project" value="InterPro"/>
</dbReference>
<evidence type="ECO:0000256" key="5">
    <source>
        <dbReference type="ARBA" id="ARBA00023306"/>
    </source>
</evidence>
<dbReference type="Proteomes" id="UP001271007">
    <property type="component" value="Unassembled WGS sequence"/>
</dbReference>
<accession>A0AAJ0GJR9</accession>